<dbReference type="Proteomes" id="UP000178065">
    <property type="component" value="Unassembled WGS sequence"/>
</dbReference>
<dbReference type="InterPro" id="IPR046885">
    <property type="entry name" value="MnmA-like_C"/>
</dbReference>
<dbReference type="SUPFAM" id="SSF52402">
    <property type="entry name" value="Adenine nucleotide alpha hydrolases-like"/>
    <property type="match status" value="1"/>
</dbReference>
<dbReference type="NCBIfam" id="TIGR00420">
    <property type="entry name" value="trmU"/>
    <property type="match status" value="1"/>
</dbReference>
<feature type="region of interest" description="Interaction with target base in tRNA" evidence="9">
    <location>
        <begin position="94"/>
        <end position="96"/>
    </location>
</feature>
<dbReference type="GO" id="GO:0002143">
    <property type="term" value="P:tRNA wobble position uridine thiolation"/>
    <property type="evidence" value="ECO:0007669"/>
    <property type="project" value="TreeGrafter"/>
</dbReference>
<dbReference type="Gene3D" id="2.40.30.10">
    <property type="entry name" value="Translation factors"/>
    <property type="match status" value="1"/>
</dbReference>
<gene>
    <name evidence="9" type="primary">mnmA</name>
    <name evidence="12" type="ORF">A2672_01540</name>
</gene>
<dbReference type="InterPro" id="IPR014729">
    <property type="entry name" value="Rossmann-like_a/b/a_fold"/>
</dbReference>
<dbReference type="PANTHER" id="PTHR11933">
    <property type="entry name" value="TRNA 5-METHYLAMINOMETHYL-2-THIOURIDYLATE -METHYLTRANSFERASE"/>
    <property type="match status" value="1"/>
</dbReference>
<feature type="active site" description="Cysteine persulfide intermediate" evidence="9">
    <location>
        <position position="202"/>
    </location>
</feature>
<keyword evidence="6 9" id="KW-0694">RNA-binding</keyword>
<evidence type="ECO:0000313" key="13">
    <source>
        <dbReference type="Proteomes" id="UP000178065"/>
    </source>
</evidence>
<dbReference type="GO" id="GO:0005524">
    <property type="term" value="F:ATP binding"/>
    <property type="evidence" value="ECO:0007669"/>
    <property type="project" value="UniProtKB-KW"/>
</dbReference>
<comment type="caution">
    <text evidence="9">Lacks conserved residue(s) required for the propagation of feature annotation.</text>
</comment>
<dbReference type="Pfam" id="PF03054">
    <property type="entry name" value="tRNA_Me_trans"/>
    <property type="match status" value="1"/>
</dbReference>
<dbReference type="PANTHER" id="PTHR11933:SF5">
    <property type="entry name" value="MITOCHONDRIAL TRNA-SPECIFIC 2-THIOURIDYLASE 1"/>
    <property type="match status" value="1"/>
</dbReference>
<accession>A0A1G2QW79</accession>
<evidence type="ECO:0000256" key="4">
    <source>
        <dbReference type="ARBA" id="ARBA00022741"/>
    </source>
</evidence>
<evidence type="ECO:0000256" key="9">
    <source>
        <dbReference type="HAMAP-Rule" id="MF_00144"/>
    </source>
</evidence>
<dbReference type="Gene3D" id="2.30.30.280">
    <property type="entry name" value="Adenine nucleotide alpha hydrolases-like domains"/>
    <property type="match status" value="1"/>
</dbReference>
<dbReference type="InterPro" id="IPR023382">
    <property type="entry name" value="MnmA-like_central_sf"/>
</dbReference>
<evidence type="ECO:0000256" key="6">
    <source>
        <dbReference type="ARBA" id="ARBA00022884"/>
    </source>
</evidence>
<dbReference type="GO" id="GO:0000049">
    <property type="term" value="F:tRNA binding"/>
    <property type="evidence" value="ECO:0007669"/>
    <property type="project" value="UniProtKB-KW"/>
</dbReference>
<feature type="binding site" evidence="9">
    <location>
        <position position="123"/>
    </location>
    <ligand>
        <name>ATP</name>
        <dbReference type="ChEBI" id="CHEBI:30616"/>
    </ligand>
</feature>
<comment type="catalytic activity">
    <reaction evidence="8 9">
        <text>S-sulfanyl-L-cysteinyl-[protein] + uridine(34) in tRNA + AH2 + ATP = 2-thiouridine(34) in tRNA + L-cysteinyl-[protein] + A + AMP + diphosphate + H(+)</text>
        <dbReference type="Rhea" id="RHEA:47032"/>
        <dbReference type="Rhea" id="RHEA-COMP:10131"/>
        <dbReference type="Rhea" id="RHEA-COMP:11726"/>
        <dbReference type="Rhea" id="RHEA-COMP:11727"/>
        <dbReference type="Rhea" id="RHEA-COMP:11728"/>
        <dbReference type="ChEBI" id="CHEBI:13193"/>
        <dbReference type="ChEBI" id="CHEBI:15378"/>
        <dbReference type="ChEBI" id="CHEBI:17499"/>
        <dbReference type="ChEBI" id="CHEBI:29950"/>
        <dbReference type="ChEBI" id="CHEBI:30616"/>
        <dbReference type="ChEBI" id="CHEBI:33019"/>
        <dbReference type="ChEBI" id="CHEBI:61963"/>
        <dbReference type="ChEBI" id="CHEBI:65315"/>
        <dbReference type="ChEBI" id="CHEBI:87170"/>
        <dbReference type="ChEBI" id="CHEBI:456215"/>
        <dbReference type="EC" id="2.8.1.13"/>
    </reaction>
</comment>
<sequence length="355" mass="39583">MNRKKKKVFVGMSGGVDSSVAAALLKKAGFNVVGVYMRCWTQGPCCTTHEDERSARLAALHLGIPLYVWNFIDQYRELVIDYMLTGYQQGITPNPDMLCNKEIKFGLFFEKAMKLGADYVATGHYARLSRVRPYQVGSDPTMHILKGKDPEKDQSYFLAMIDPEVLERTLFPVGEYTKVQVRNYAKKIGLPNAERKDSQGICFVGKVEIGDFLRLHLPQKIGSIVSASGEVLGQHDGVHYYTIGQRQGLGLAGGPYYVAEKDLVANTLIVSRKEEDVLATEILVQGVNWFSPLEKNAGHIAAKFRYRQEDVLVTLEQKEKNSVLVKPRVPQRAITPGQFAVFYKGDELLGGGVIC</sequence>
<evidence type="ECO:0000256" key="8">
    <source>
        <dbReference type="ARBA" id="ARBA00051542"/>
    </source>
</evidence>
<feature type="active site" description="Nucleophile" evidence="9">
    <location>
        <position position="99"/>
    </location>
</feature>
<keyword evidence="1 9" id="KW-0820">tRNA-binding</keyword>
<keyword evidence="4 9" id="KW-0547">Nucleotide-binding</keyword>
<feature type="region of interest" description="Interaction with tRNA" evidence="9">
    <location>
        <begin position="305"/>
        <end position="306"/>
    </location>
</feature>
<comment type="function">
    <text evidence="9">Catalyzes the 2-thiolation of uridine at the wobble position (U34) of tRNA, leading to the formation of s(2)U34.</text>
</comment>
<comment type="caution">
    <text evidence="12">The sequence shown here is derived from an EMBL/GenBank/DDBJ whole genome shotgun (WGS) entry which is preliminary data.</text>
</comment>
<keyword evidence="9" id="KW-0963">Cytoplasm</keyword>
<evidence type="ECO:0000313" key="12">
    <source>
        <dbReference type="EMBL" id="OHA64850.1"/>
    </source>
</evidence>
<keyword evidence="3 9" id="KW-0819">tRNA processing</keyword>
<dbReference type="GO" id="GO:0103016">
    <property type="term" value="F:tRNA-uridine 2-sulfurtransferase activity"/>
    <property type="evidence" value="ECO:0007669"/>
    <property type="project" value="UniProtKB-EC"/>
</dbReference>
<dbReference type="GO" id="GO:0005737">
    <property type="term" value="C:cytoplasm"/>
    <property type="evidence" value="ECO:0007669"/>
    <property type="project" value="UniProtKB-SubCell"/>
</dbReference>
<feature type="domain" description="tRNA-specific 2-thiouridylase MnmA-like C-terminal" evidence="10">
    <location>
        <begin position="280"/>
        <end position="354"/>
    </location>
</feature>
<evidence type="ECO:0000256" key="5">
    <source>
        <dbReference type="ARBA" id="ARBA00022840"/>
    </source>
</evidence>
<dbReference type="Gene3D" id="3.40.50.620">
    <property type="entry name" value="HUPs"/>
    <property type="match status" value="1"/>
</dbReference>
<feature type="site" description="Interaction with tRNA" evidence="9">
    <location>
        <position position="124"/>
    </location>
</feature>
<feature type="domain" description="tRNA-specific 2-thiouridylase MnmA-like central" evidence="11">
    <location>
        <begin position="211"/>
        <end position="272"/>
    </location>
</feature>
<keyword evidence="5 9" id="KW-0067">ATP-binding</keyword>
<name>A0A1G2QW79_9BACT</name>
<dbReference type="FunFam" id="2.30.30.280:FF:000001">
    <property type="entry name" value="tRNA-specific 2-thiouridylase MnmA"/>
    <property type="match status" value="1"/>
</dbReference>
<dbReference type="EC" id="2.8.1.13" evidence="9"/>
<dbReference type="EMBL" id="MHTT01000027">
    <property type="protein sequence ID" value="OHA64850.1"/>
    <property type="molecule type" value="Genomic_DNA"/>
</dbReference>
<feature type="binding site" evidence="9">
    <location>
        <position position="37"/>
    </location>
    <ligand>
        <name>ATP</name>
        <dbReference type="ChEBI" id="CHEBI:30616"/>
    </ligand>
</feature>
<evidence type="ECO:0000256" key="3">
    <source>
        <dbReference type="ARBA" id="ARBA00022694"/>
    </source>
</evidence>
<feature type="site" description="Interaction with tRNA" evidence="9">
    <location>
        <position position="338"/>
    </location>
</feature>
<evidence type="ECO:0000256" key="2">
    <source>
        <dbReference type="ARBA" id="ARBA00022679"/>
    </source>
</evidence>
<comment type="subcellular location">
    <subcellularLocation>
        <location evidence="9">Cytoplasm</location>
    </subcellularLocation>
</comment>
<keyword evidence="2 9" id="KW-0808">Transferase</keyword>
<feature type="binding site" evidence="9">
    <location>
        <begin position="11"/>
        <end position="18"/>
    </location>
    <ligand>
        <name>ATP</name>
        <dbReference type="ChEBI" id="CHEBI:30616"/>
    </ligand>
</feature>
<dbReference type="Pfam" id="PF20259">
    <property type="entry name" value="tRNA_Me_trans_M"/>
    <property type="match status" value="1"/>
</dbReference>
<reference evidence="12 13" key="1">
    <citation type="journal article" date="2016" name="Nat. Commun.">
        <title>Thousands of microbial genomes shed light on interconnected biogeochemical processes in an aquifer system.</title>
        <authorList>
            <person name="Anantharaman K."/>
            <person name="Brown C.T."/>
            <person name="Hug L.A."/>
            <person name="Sharon I."/>
            <person name="Castelle C.J."/>
            <person name="Probst A.J."/>
            <person name="Thomas B.C."/>
            <person name="Singh A."/>
            <person name="Wilkins M.J."/>
            <person name="Karaoz U."/>
            <person name="Brodie E.L."/>
            <person name="Williams K.H."/>
            <person name="Hubbard S.S."/>
            <person name="Banfield J.F."/>
        </authorList>
    </citation>
    <scope>NUCLEOTIDE SEQUENCE [LARGE SCALE GENOMIC DNA]</scope>
</reference>
<dbReference type="HAMAP" id="MF_00144">
    <property type="entry name" value="tRNA_thiouridyl_MnmA"/>
    <property type="match status" value="1"/>
</dbReference>
<evidence type="ECO:0000256" key="7">
    <source>
        <dbReference type="ARBA" id="ARBA00023157"/>
    </source>
</evidence>
<dbReference type="Pfam" id="PF20258">
    <property type="entry name" value="tRNA_Me_trans_C"/>
    <property type="match status" value="1"/>
</dbReference>
<dbReference type="NCBIfam" id="NF001138">
    <property type="entry name" value="PRK00143.1"/>
    <property type="match status" value="1"/>
</dbReference>
<evidence type="ECO:0000256" key="1">
    <source>
        <dbReference type="ARBA" id="ARBA00022555"/>
    </source>
</evidence>
<evidence type="ECO:0000259" key="11">
    <source>
        <dbReference type="Pfam" id="PF20259"/>
    </source>
</evidence>
<proteinExistence type="inferred from homology"/>
<dbReference type="InterPro" id="IPR046884">
    <property type="entry name" value="MnmA-like_central"/>
</dbReference>
<evidence type="ECO:0000259" key="10">
    <source>
        <dbReference type="Pfam" id="PF20258"/>
    </source>
</evidence>
<dbReference type="CDD" id="cd01998">
    <property type="entry name" value="MnmA_TRMU-like"/>
    <property type="match status" value="1"/>
</dbReference>
<comment type="similarity">
    <text evidence="9">Belongs to the MnmA/TRMU family.</text>
</comment>
<keyword evidence="7" id="KW-1015">Disulfide bond</keyword>
<dbReference type="InterPro" id="IPR004506">
    <property type="entry name" value="MnmA-like"/>
</dbReference>
<organism evidence="12 13">
    <name type="scientific">Candidatus Wildermuthbacteria bacterium RIFCSPHIGHO2_01_FULL_49_22b</name>
    <dbReference type="NCBI Taxonomy" id="1802448"/>
    <lineage>
        <taxon>Bacteria</taxon>
        <taxon>Candidatus Wildermuthiibacteriota</taxon>
    </lineage>
</organism>
<dbReference type="AlphaFoldDB" id="A0A1G2QW79"/>
<dbReference type="STRING" id="1802448.A2672_01540"/>
<feature type="region of interest" description="Interaction with tRNA" evidence="9">
    <location>
        <begin position="152"/>
        <end position="154"/>
    </location>
</feature>
<protein>
    <recommendedName>
        <fullName evidence="9">tRNA-specific 2-thiouridylase MnmA</fullName>
        <ecNumber evidence="9">2.8.1.13</ecNumber>
    </recommendedName>
</protein>